<dbReference type="SUPFAM" id="SSF51445">
    <property type="entry name" value="(Trans)glycosidases"/>
    <property type="match status" value="1"/>
</dbReference>
<dbReference type="Pfam" id="PF01915">
    <property type="entry name" value="Glyco_hydro_3_C"/>
    <property type="match status" value="1"/>
</dbReference>
<dbReference type="KEGG" id="acan:ACA1_309690"/>
<name>L8GIC6_ACACF</name>
<dbReference type="InterPro" id="IPR036962">
    <property type="entry name" value="Glyco_hydro_3_N_sf"/>
</dbReference>
<organism evidence="8 9">
    <name type="scientific">Acanthamoeba castellanii (strain ATCC 30010 / Neff)</name>
    <dbReference type="NCBI Taxonomy" id="1257118"/>
    <lineage>
        <taxon>Eukaryota</taxon>
        <taxon>Amoebozoa</taxon>
        <taxon>Discosea</taxon>
        <taxon>Longamoebia</taxon>
        <taxon>Centramoebida</taxon>
        <taxon>Acanthamoebidae</taxon>
        <taxon>Acanthamoeba</taxon>
    </lineage>
</organism>
<evidence type="ECO:0000259" key="7">
    <source>
        <dbReference type="Pfam" id="PF01915"/>
    </source>
</evidence>
<dbReference type="Pfam" id="PF00933">
    <property type="entry name" value="Glyco_hydro_3"/>
    <property type="match status" value="1"/>
</dbReference>
<dbReference type="PANTHER" id="PTHR42721:SF3">
    <property type="entry name" value="BETA-D-XYLOSIDASE 5-RELATED"/>
    <property type="match status" value="1"/>
</dbReference>
<dbReference type="InterPro" id="IPR017853">
    <property type="entry name" value="GH"/>
</dbReference>
<keyword evidence="3" id="KW-0378">Hydrolase</keyword>
<evidence type="ECO:0000256" key="2">
    <source>
        <dbReference type="ARBA" id="ARBA00022729"/>
    </source>
</evidence>
<dbReference type="InterPro" id="IPR036881">
    <property type="entry name" value="Glyco_hydro_3_C_sf"/>
</dbReference>
<dbReference type="RefSeq" id="XP_004334592.1">
    <property type="nucleotide sequence ID" value="XM_004334544.1"/>
</dbReference>
<dbReference type="SUPFAM" id="SSF52279">
    <property type="entry name" value="Beta-D-glucan exohydrolase, C-terminal domain"/>
    <property type="match status" value="1"/>
</dbReference>
<dbReference type="GO" id="GO:0031222">
    <property type="term" value="P:arabinan catabolic process"/>
    <property type="evidence" value="ECO:0007669"/>
    <property type="project" value="TreeGrafter"/>
</dbReference>
<keyword evidence="9" id="KW-1185">Reference proteome</keyword>
<dbReference type="Proteomes" id="UP000011083">
    <property type="component" value="Unassembled WGS sequence"/>
</dbReference>
<protein>
    <submittedName>
        <fullName evidence="8">Betaglucosidase-related glycosidase, putative</fullName>
    </submittedName>
</protein>
<dbReference type="EMBL" id="KB008105">
    <property type="protein sequence ID" value="ELR12579.1"/>
    <property type="molecule type" value="Genomic_DNA"/>
</dbReference>
<dbReference type="InterPro" id="IPR001764">
    <property type="entry name" value="Glyco_hydro_3_N"/>
</dbReference>
<feature type="domain" description="Glycoside hydrolase family 3 N-terminal" evidence="6">
    <location>
        <begin position="18"/>
        <end position="165"/>
    </location>
</feature>
<proteinExistence type="inferred from homology"/>
<dbReference type="AlphaFoldDB" id="L8GIC6"/>
<dbReference type="OrthoDB" id="47059at2759"/>
<dbReference type="GO" id="GO:0009044">
    <property type="term" value="F:xylan 1,4-beta-xylosidase activity"/>
    <property type="evidence" value="ECO:0007669"/>
    <property type="project" value="InterPro"/>
</dbReference>
<reference evidence="8 9" key="1">
    <citation type="journal article" date="2013" name="Genome Biol.">
        <title>Genome of Acanthamoeba castellanii highlights extensive lateral gene transfer and early evolution of tyrosine kinase signaling.</title>
        <authorList>
            <person name="Clarke M."/>
            <person name="Lohan A.J."/>
            <person name="Liu B."/>
            <person name="Lagkouvardos I."/>
            <person name="Roy S."/>
            <person name="Zafar N."/>
            <person name="Bertelli C."/>
            <person name="Schilde C."/>
            <person name="Kianianmomeni A."/>
            <person name="Burglin T.R."/>
            <person name="Frech C."/>
            <person name="Turcotte B."/>
            <person name="Kopec K.O."/>
            <person name="Synnott J.M."/>
            <person name="Choo C."/>
            <person name="Paponov I."/>
            <person name="Finkler A."/>
            <person name="Soon Heng Tan C."/>
            <person name="Hutchins A.P."/>
            <person name="Weinmeier T."/>
            <person name="Rattei T."/>
            <person name="Chu J.S."/>
            <person name="Gimenez G."/>
            <person name="Irimia M."/>
            <person name="Rigden D.J."/>
            <person name="Fitzpatrick D.A."/>
            <person name="Lorenzo-Morales J."/>
            <person name="Bateman A."/>
            <person name="Chiu C.H."/>
            <person name="Tang P."/>
            <person name="Hegemann P."/>
            <person name="Fromm H."/>
            <person name="Raoult D."/>
            <person name="Greub G."/>
            <person name="Miranda-Saavedra D."/>
            <person name="Chen N."/>
            <person name="Nash P."/>
            <person name="Ginger M.L."/>
            <person name="Horn M."/>
            <person name="Schaap P."/>
            <person name="Caler L."/>
            <person name="Loftus B."/>
        </authorList>
    </citation>
    <scope>NUCLEOTIDE SEQUENCE [LARGE SCALE GENOMIC DNA]</scope>
    <source>
        <strain evidence="8 9">Neff</strain>
    </source>
</reference>
<dbReference type="GO" id="GO:0045493">
    <property type="term" value="P:xylan catabolic process"/>
    <property type="evidence" value="ECO:0007669"/>
    <property type="project" value="InterPro"/>
</dbReference>
<feature type="region of interest" description="Disordered" evidence="5">
    <location>
        <begin position="1"/>
        <end position="35"/>
    </location>
</feature>
<comment type="similarity">
    <text evidence="1">Belongs to the glycosyl hydrolase 3 family.</text>
</comment>
<dbReference type="VEuPathDB" id="AmoebaDB:ACA1_309690"/>
<keyword evidence="4 8" id="KW-0326">Glycosidase</keyword>
<sequence length="272" mass="29726">MQGGTDPHTSLATNHTEPKHYGGHSWPESGLNTAPAHMGRRDLETIFLPTFKAAVTEAGARSVMAAYNEIDGIPNANNEDLLYEHLRNQWGFDGFVLSDEAKLWTNHHTAASPLDAIIQFLTAGGNMQFYDFPHIIWDLFIAEAVEAGRLSESILDDRVADLLRVKMMLGLFDNPFTDPSLVSLVVNSQEHQDLALEAARKAIVLLKNDNNVLPLASAKLGSIALIGPTRDYSGFGVLDNFVTVLDGVSAKAPQAKIYHAWGSGVLHNDELQ</sequence>
<evidence type="ECO:0000256" key="5">
    <source>
        <dbReference type="SAM" id="MobiDB-lite"/>
    </source>
</evidence>
<dbReference type="GO" id="GO:0046556">
    <property type="term" value="F:alpha-L-arabinofuranosidase activity"/>
    <property type="evidence" value="ECO:0007669"/>
    <property type="project" value="TreeGrafter"/>
</dbReference>
<dbReference type="OMA" id="NTAPAHM"/>
<dbReference type="STRING" id="1257118.L8GIC6"/>
<evidence type="ECO:0000313" key="9">
    <source>
        <dbReference type="Proteomes" id="UP000011083"/>
    </source>
</evidence>
<evidence type="ECO:0000313" key="8">
    <source>
        <dbReference type="EMBL" id="ELR12579.1"/>
    </source>
</evidence>
<evidence type="ECO:0000256" key="4">
    <source>
        <dbReference type="ARBA" id="ARBA00023295"/>
    </source>
</evidence>
<feature type="non-terminal residue" evidence="8">
    <location>
        <position position="272"/>
    </location>
</feature>
<gene>
    <name evidence="8" type="ORF">ACA1_309690</name>
</gene>
<evidence type="ECO:0000259" key="6">
    <source>
        <dbReference type="Pfam" id="PF00933"/>
    </source>
</evidence>
<feature type="domain" description="Glycoside hydrolase family 3 C-terminal" evidence="7">
    <location>
        <begin position="203"/>
        <end position="254"/>
    </location>
</feature>
<dbReference type="Gene3D" id="3.20.20.300">
    <property type="entry name" value="Glycoside hydrolase, family 3, N-terminal domain"/>
    <property type="match status" value="1"/>
</dbReference>
<accession>L8GIC6</accession>
<dbReference type="GeneID" id="14913092"/>
<dbReference type="SMR" id="L8GIC6"/>
<dbReference type="InterPro" id="IPR044993">
    <property type="entry name" value="BXL"/>
</dbReference>
<dbReference type="PANTHER" id="PTHR42721">
    <property type="entry name" value="SUGAR HYDROLASE-RELATED"/>
    <property type="match status" value="1"/>
</dbReference>
<dbReference type="InterPro" id="IPR002772">
    <property type="entry name" value="Glyco_hydro_3_C"/>
</dbReference>
<dbReference type="Gene3D" id="3.40.50.1700">
    <property type="entry name" value="Glycoside hydrolase family 3 C-terminal domain"/>
    <property type="match status" value="1"/>
</dbReference>
<keyword evidence="2" id="KW-0732">Signal</keyword>
<evidence type="ECO:0000256" key="1">
    <source>
        <dbReference type="ARBA" id="ARBA00005336"/>
    </source>
</evidence>
<evidence type="ECO:0000256" key="3">
    <source>
        <dbReference type="ARBA" id="ARBA00022801"/>
    </source>
</evidence>